<reference evidence="6" key="1">
    <citation type="journal article" date="2016" name="Insect Biochem. Mol. Biol.">
        <title>Multifaceted biological insights from a draft genome sequence of the tobacco hornworm moth, Manduca sexta.</title>
        <authorList>
            <person name="Kanost M.R."/>
            <person name="Arrese E.L."/>
            <person name="Cao X."/>
            <person name="Chen Y.R."/>
            <person name="Chellapilla S."/>
            <person name="Goldsmith M.R."/>
            <person name="Grosse-Wilde E."/>
            <person name="Heckel D.G."/>
            <person name="Herndon N."/>
            <person name="Jiang H."/>
            <person name="Papanicolaou A."/>
            <person name="Qu J."/>
            <person name="Soulages J.L."/>
            <person name="Vogel H."/>
            <person name="Walters J."/>
            <person name="Waterhouse R.M."/>
            <person name="Ahn S.J."/>
            <person name="Almeida F.C."/>
            <person name="An C."/>
            <person name="Aqrawi P."/>
            <person name="Bretschneider A."/>
            <person name="Bryant W.B."/>
            <person name="Bucks S."/>
            <person name="Chao H."/>
            <person name="Chevignon G."/>
            <person name="Christen J.M."/>
            <person name="Clarke D.F."/>
            <person name="Dittmer N.T."/>
            <person name="Ferguson L.C.F."/>
            <person name="Garavelou S."/>
            <person name="Gordon K.H.J."/>
            <person name="Gunaratna R.T."/>
            <person name="Han Y."/>
            <person name="Hauser F."/>
            <person name="He Y."/>
            <person name="Heidel-Fischer H."/>
            <person name="Hirsh A."/>
            <person name="Hu Y."/>
            <person name="Jiang H."/>
            <person name="Kalra D."/>
            <person name="Klinner C."/>
            <person name="Konig C."/>
            <person name="Kovar C."/>
            <person name="Kroll A.R."/>
            <person name="Kuwar S.S."/>
            <person name="Lee S.L."/>
            <person name="Lehman R."/>
            <person name="Li K."/>
            <person name="Li Z."/>
            <person name="Liang H."/>
            <person name="Lovelace S."/>
            <person name="Lu Z."/>
            <person name="Mansfield J.H."/>
            <person name="McCulloch K.J."/>
            <person name="Mathew T."/>
            <person name="Morton B."/>
            <person name="Muzny D.M."/>
            <person name="Neunemann D."/>
            <person name="Ongeri F."/>
            <person name="Pauchet Y."/>
            <person name="Pu L.L."/>
            <person name="Pyrousis I."/>
            <person name="Rao X.J."/>
            <person name="Redding A."/>
            <person name="Roesel C."/>
            <person name="Sanchez-Gracia A."/>
            <person name="Schaack S."/>
            <person name="Shukla A."/>
            <person name="Tetreau G."/>
            <person name="Wang Y."/>
            <person name="Xiong G.H."/>
            <person name="Traut W."/>
            <person name="Walsh T.K."/>
            <person name="Worley K.C."/>
            <person name="Wu D."/>
            <person name="Wu W."/>
            <person name="Wu Y.Q."/>
            <person name="Zhang X."/>
            <person name="Zou Z."/>
            <person name="Zucker H."/>
            <person name="Briscoe A.D."/>
            <person name="Burmester T."/>
            <person name="Clem R.J."/>
            <person name="Feyereisen R."/>
            <person name="Grimmelikhuijzen C.J.P."/>
            <person name="Hamodrakas S.J."/>
            <person name="Hansson B.S."/>
            <person name="Huguet E."/>
            <person name="Jermiin L.S."/>
            <person name="Lan Q."/>
            <person name="Lehman H.K."/>
            <person name="Lorenzen M."/>
            <person name="Merzendorfer H."/>
            <person name="Michalopoulos I."/>
            <person name="Morton D.B."/>
            <person name="Muthukrishnan S."/>
            <person name="Oakeshott J.G."/>
            <person name="Palmer W."/>
            <person name="Park Y."/>
            <person name="Passarelli A.L."/>
            <person name="Rozas J."/>
            <person name="Schwartz L.M."/>
            <person name="Smith W."/>
            <person name="Southgate A."/>
            <person name="Vilcinskas A."/>
            <person name="Vogt R."/>
            <person name="Wang P."/>
            <person name="Werren J."/>
            <person name="Yu X.Q."/>
            <person name="Zhou J.J."/>
            <person name="Brown S.J."/>
            <person name="Scherer S.E."/>
            <person name="Richards S."/>
            <person name="Blissard G.W."/>
        </authorList>
    </citation>
    <scope>NUCLEOTIDE SEQUENCE</scope>
</reference>
<comment type="subcellular location">
    <subcellularLocation>
        <location evidence="1">Mitochondrion membrane</location>
        <topology evidence="1">Single-pass membrane protein</topology>
    </subcellularLocation>
</comment>
<proteinExistence type="predicted"/>
<keyword evidence="4" id="KW-0496">Mitochondrion</keyword>
<dbReference type="AlphaFoldDB" id="A0A921ZNS0"/>
<dbReference type="EMBL" id="JH668749">
    <property type="protein sequence ID" value="KAG6461487.1"/>
    <property type="molecule type" value="Genomic_DNA"/>
</dbReference>
<evidence type="ECO:0000256" key="3">
    <source>
        <dbReference type="ARBA" id="ARBA00022989"/>
    </source>
</evidence>
<name>A0A921ZNS0_MANSE</name>
<dbReference type="PANTHER" id="PTHR34038:SF1">
    <property type="entry name" value="ATP SYNTHASE MEMBRANE SUBUNIT K, MITOCHONDRIAL"/>
    <property type="match status" value="1"/>
</dbReference>
<dbReference type="InterPro" id="IPR009125">
    <property type="entry name" value="ATPMK"/>
</dbReference>
<organism evidence="6 7">
    <name type="scientific">Manduca sexta</name>
    <name type="common">Tobacco hawkmoth</name>
    <name type="synonym">Tobacco hornworm</name>
    <dbReference type="NCBI Taxonomy" id="7130"/>
    <lineage>
        <taxon>Eukaryota</taxon>
        <taxon>Metazoa</taxon>
        <taxon>Ecdysozoa</taxon>
        <taxon>Arthropoda</taxon>
        <taxon>Hexapoda</taxon>
        <taxon>Insecta</taxon>
        <taxon>Pterygota</taxon>
        <taxon>Neoptera</taxon>
        <taxon>Endopterygota</taxon>
        <taxon>Lepidoptera</taxon>
        <taxon>Glossata</taxon>
        <taxon>Ditrysia</taxon>
        <taxon>Bombycoidea</taxon>
        <taxon>Sphingidae</taxon>
        <taxon>Sphinginae</taxon>
        <taxon>Sphingini</taxon>
        <taxon>Manduca</taxon>
    </lineage>
</organism>
<accession>A0A921ZNS0</accession>
<evidence type="ECO:0000256" key="5">
    <source>
        <dbReference type="ARBA" id="ARBA00023136"/>
    </source>
</evidence>
<evidence type="ECO:0000313" key="7">
    <source>
        <dbReference type="Proteomes" id="UP000791440"/>
    </source>
</evidence>
<keyword evidence="2" id="KW-0812">Transmembrane</keyword>
<dbReference type="Proteomes" id="UP000791440">
    <property type="component" value="Unassembled WGS sequence"/>
</dbReference>
<evidence type="ECO:0000313" key="6">
    <source>
        <dbReference type="EMBL" id="KAG6461487.1"/>
    </source>
</evidence>
<comment type="caution">
    <text evidence="6">The sequence shown here is derived from an EMBL/GenBank/DDBJ whole genome shotgun (WGS) entry which is preliminary data.</text>
</comment>
<keyword evidence="3" id="KW-1133">Transmembrane helix</keyword>
<evidence type="ECO:0000256" key="4">
    <source>
        <dbReference type="ARBA" id="ARBA00023128"/>
    </source>
</evidence>
<reference evidence="6" key="2">
    <citation type="submission" date="2020-12" db="EMBL/GenBank/DDBJ databases">
        <authorList>
            <person name="Kanost M."/>
        </authorList>
    </citation>
    <scope>NUCLEOTIDE SEQUENCE</scope>
</reference>
<gene>
    <name evidence="6" type="ORF">O3G_MSEX012667</name>
</gene>
<protein>
    <submittedName>
        <fullName evidence="6">Uncharacterized protein</fullName>
    </submittedName>
</protein>
<dbReference type="Pfam" id="PF14960">
    <property type="entry name" value="ATP_synth_reg"/>
    <property type="match status" value="2"/>
</dbReference>
<keyword evidence="7" id="KW-1185">Reference proteome</keyword>
<keyword evidence="5" id="KW-0472">Membrane</keyword>
<evidence type="ECO:0000256" key="1">
    <source>
        <dbReference type="ARBA" id="ARBA00004304"/>
    </source>
</evidence>
<dbReference type="GO" id="GO:0031966">
    <property type="term" value="C:mitochondrial membrane"/>
    <property type="evidence" value="ECO:0007669"/>
    <property type="project" value="UniProtKB-SubCell"/>
</dbReference>
<sequence length="146" mass="16466">MAGHGVEDDPSLKGLSRYFNSQTNRGRANTAKVTMSLVALPQVFQSETEIKTPQIILKIPNGFVSRVNAEFRLLEDHNSDFCPHYIRINLFPIRMAGDSVDESQFKGLSKYFNSHTNRGRANTAKATYAFFGAMILYFTLKPKSKK</sequence>
<evidence type="ECO:0000256" key="2">
    <source>
        <dbReference type="ARBA" id="ARBA00022692"/>
    </source>
</evidence>
<dbReference type="PANTHER" id="PTHR34038">
    <property type="entry name" value="ATP SYNTHASE MEMBRANE SUBUNIT DAPIT, MITOCHONDRIAL"/>
    <property type="match status" value="1"/>
</dbReference>